<protein>
    <submittedName>
        <fullName evidence="2">Uncharacterized protein</fullName>
    </submittedName>
</protein>
<name>A0A7R9IQ46_9NEOP</name>
<reference evidence="2" key="1">
    <citation type="submission" date="2020-11" db="EMBL/GenBank/DDBJ databases">
        <authorList>
            <person name="Tran Van P."/>
        </authorList>
    </citation>
    <scope>NUCLEOTIDE SEQUENCE</scope>
</reference>
<evidence type="ECO:0000313" key="2">
    <source>
        <dbReference type="EMBL" id="CAD7462544.1"/>
    </source>
</evidence>
<sequence length="76" mass="8801">MTLGTEREYWRVRVKEDRGLKSESKGERGLESGSKGERRLKSGSKGERGLKSEGKGRERAEEYGFDHYNRTYEESI</sequence>
<accession>A0A7R9IQ46</accession>
<dbReference type="AlphaFoldDB" id="A0A7R9IQ46"/>
<feature type="region of interest" description="Disordered" evidence="1">
    <location>
        <begin position="18"/>
        <end position="63"/>
    </location>
</feature>
<gene>
    <name evidence="2" type="ORF">TTEB3V08_LOCUS10435</name>
</gene>
<dbReference type="EMBL" id="OE006242">
    <property type="protein sequence ID" value="CAD7462544.1"/>
    <property type="molecule type" value="Genomic_DNA"/>
</dbReference>
<proteinExistence type="predicted"/>
<organism evidence="2">
    <name type="scientific">Timema tahoe</name>
    <dbReference type="NCBI Taxonomy" id="61484"/>
    <lineage>
        <taxon>Eukaryota</taxon>
        <taxon>Metazoa</taxon>
        <taxon>Ecdysozoa</taxon>
        <taxon>Arthropoda</taxon>
        <taxon>Hexapoda</taxon>
        <taxon>Insecta</taxon>
        <taxon>Pterygota</taxon>
        <taxon>Neoptera</taxon>
        <taxon>Polyneoptera</taxon>
        <taxon>Phasmatodea</taxon>
        <taxon>Timematodea</taxon>
        <taxon>Timematoidea</taxon>
        <taxon>Timematidae</taxon>
        <taxon>Timema</taxon>
    </lineage>
</organism>
<evidence type="ECO:0000256" key="1">
    <source>
        <dbReference type="SAM" id="MobiDB-lite"/>
    </source>
</evidence>